<accession>A0A839Z6K7</accession>
<dbReference type="AlphaFoldDB" id="A0A839Z6K7"/>
<keyword evidence="3" id="KW-1185">Reference proteome</keyword>
<dbReference type="InterPro" id="IPR007393">
    <property type="entry name" value="YlxR_dom"/>
</dbReference>
<dbReference type="InterPro" id="IPR035931">
    <property type="entry name" value="YlxR-like_sf"/>
</dbReference>
<protein>
    <recommendedName>
        <fullName evidence="1">YlxR domain-containing protein</fullName>
    </recommendedName>
</protein>
<evidence type="ECO:0000259" key="1">
    <source>
        <dbReference type="Pfam" id="PF04296"/>
    </source>
</evidence>
<proteinExistence type="predicted"/>
<dbReference type="Proteomes" id="UP000533469">
    <property type="component" value="Unassembled WGS sequence"/>
</dbReference>
<dbReference type="PANTHER" id="PTHR34215">
    <property type="entry name" value="BLL0784 PROTEIN"/>
    <property type="match status" value="1"/>
</dbReference>
<dbReference type="PANTHER" id="PTHR34215:SF1">
    <property type="entry name" value="YLXR DOMAIN-CONTAINING PROTEIN"/>
    <property type="match status" value="1"/>
</dbReference>
<gene>
    <name evidence="2" type="ORF">FHS55_001268</name>
</gene>
<dbReference type="EMBL" id="JACICD010000002">
    <property type="protein sequence ID" value="MBB3770673.1"/>
    <property type="molecule type" value="Genomic_DNA"/>
</dbReference>
<evidence type="ECO:0000313" key="3">
    <source>
        <dbReference type="Proteomes" id="UP000533469"/>
    </source>
</evidence>
<dbReference type="RefSeq" id="WP_183188853.1">
    <property type="nucleotide sequence ID" value="NZ_JACICD010000002.1"/>
</dbReference>
<dbReference type="CDD" id="cd00279">
    <property type="entry name" value="YlxR"/>
    <property type="match status" value="1"/>
</dbReference>
<sequence length="243" mass="25022">MSASVPASDTAAPVGVDVGADAAGDVPGDVPAVEADAVETDEGPETVRRALTRLCLATRTVKPVGELIRFVVGPDGLVVPDIAARLPGRGAWVTARRDSVTEAMKRKAFGRAFRGKGRADPALPELVGQLLEKDALGALALANKAGQVVTGNMKVIDALTGGKVAVLVHARDAAPDGAGKLDGLARRIVEAGGRKIARIDAFPGVQLDLALGRANVVHAALLAHPTSAGFLARVRRLEGWYAD</sequence>
<dbReference type="SUPFAM" id="SSF64376">
    <property type="entry name" value="YlxR-like"/>
    <property type="match status" value="1"/>
</dbReference>
<organism evidence="2 3">
    <name type="scientific">Ancylobacter tetraedralis</name>
    <dbReference type="NCBI Taxonomy" id="217068"/>
    <lineage>
        <taxon>Bacteria</taxon>
        <taxon>Pseudomonadati</taxon>
        <taxon>Pseudomonadota</taxon>
        <taxon>Alphaproteobacteria</taxon>
        <taxon>Hyphomicrobiales</taxon>
        <taxon>Xanthobacteraceae</taxon>
        <taxon>Ancylobacter</taxon>
    </lineage>
</organism>
<dbReference type="SUPFAM" id="SSF55315">
    <property type="entry name" value="L30e-like"/>
    <property type="match status" value="1"/>
</dbReference>
<dbReference type="InterPro" id="IPR029064">
    <property type="entry name" value="Ribosomal_eL30-like_sf"/>
</dbReference>
<name>A0A839Z6K7_9HYPH</name>
<dbReference type="NCBIfam" id="NF006622">
    <property type="entry name" value="PRK09190.1"/>
    <property type="match status" value="1"/>
</dbReference>
<dbReference type="Gene3D" id="3.30.1230.10">
    <property type="entry name" value="YlxR-like"/>
    <property type="match status" value="1"/>
</dbReference>
<dbReference type="InterPro" id="IPR037465">
    <property type="entry name" value="YlxR"/>
</dbReference>
<evidence type="ECO:0000313" key="2">
    <source>
        <dbReference type="EMBL" id="MBB3770673.1"/>
    </source>
</evidence>
<dbReference type="Pfam" id="PF04296">
    <property type="entry name" value="YlxR"/>
    <property type="match status" value="1"/>
</dbReference>
<comment type="caution">
    <text evidence="2">The sequence shown here is derived from an EMBL/GenBank/DDBJ whole genome shotgun (WGS) entry which is preliminary data.</text>
</comment>
<feature type="domain" description="YlxR" evidence="1">
    <location>
        <begin position="53"/>
        <end position="116"/>
    </location>
</feature>
<reference evidence="2 3" key="1">
    <citation type="submission" date="2020-08" db="EMBL/GenBank/DDBJ databases">
        <title>Genomic Encyclopedia of Type Strains, Phase IV (KMG-IV): sequencing the most valuable type-strain genomes for metagenomic binning, comparative biology and taxonomic classification.</title>
        <authorList>
            <person name="Goeker M."/>
        </authorList>
    </citation>
    <scope>NUCLEOTIDE SEQUENCE [LARGE SCALE GENOMIC DNA]</scope>
    <source>
        <strain evidence="2 3">DSM 5895</strain>
    </source>
</reference>
<dbReference type="Gene3D" id="3.30.1330.30">
    <property type="match status" value="1"/>
</dbReference>